<dbReference type="Proteomes" id="UP000033636">
    <property type="component" value="Unassembled WGS sequence"/>
</dbReference>
<organism evidence="1 2">
    <name type="scientific">Thermoproteus sp. AZ2</name>
    <dbReference type="NCBI Taxonomy" id="1609232"/>
    <lineage>
        <taxon>Archaea</taxon>
        <taxon>Thermoproteota</taxon>
        <taxon>Thermoprotei</taxon>
        <taxon>Thermoproteales</taxon>
        <taxon>Thermoproteaceae</taxon>
        <taxon>Thermoproteus</taxon>
    </lineage>
</organism>
<reference evidence="1" key="1">
    <citation type="submission" date="2024-07" db="EMBL/GenBank/DDBJ databases">
        <title>Metagenome and Metagenome-Assembled Genomes of Archaea from a hot spring from the geothermal field of Los Azufres, Mexico.</title>
        <authorList>
            <person name="Marin-Paredes R."/>
            <person name="Martinez-Romero E."/>
            <person name="Servin-Garciduenas L.E."/>
        </authorList>
    </citation>
    <scope>NUCLEOTIDE SEQUENCE</scope>
</reference>
<accession>A0ACC6UZS4</accession>
<gene>
    <name evidence="1" type="ORF">TU35_002910</name>
</gene>
<evidence type="ECO:0000313" key="1">
    <source>
        <dbReference type="EMBL" id="MFB6490191.1"/>
    </source>
</evidence>
<proteinExistence type="predicted"/>
<sequence>MADLILLSAASYEVSHIQRSIPFPPIRLERLVKYLVEAAQRSPLPLEEARERGLDIGRGDITRFFKRLGLIEVVDGRITPTQAAYELLSLYNLLGNAVFHVVFYSALIQYKLLYDIVREKGEAGLDELRDELNRRMREISPSTWVNDVAFKSLVSFGVDVGAFKRRGRSLQYAGNPISKAIAAAFGGAAIGGSAYVPDIPEWLAHCARRVMPTGVMAVDESCAAKAVEDRLISLIKIRP</sequence>
<evidence type="ECO:0000313" key="2">
    <source>
        <dbReference type="Proteomes" id="UP000033636"/>
    </source>
</evidence>
<dbReference type="EMBL" id="JZWT02000005">
    <property type="protein sequence ID" value="MFB6490191.1"/>
    <property type="molecule type" value="Genomic_DNA"/>
</dbReference>
<comment type="caution">
    <text evidence="1">The sequence shown here is derived from an EMBL/GenBank/DDBJ whole genome shotgun (WGS) entry which is preliminary data.</text>
</comment>
<name>A0ACC6UZS4_9CREN</name>
<protein>
    <submittedName>
        <fullName evidence="1">Uncharacterized protein</fullName>
    </submittedName>
</protein>